<evidence type="ECO:0000256" key="3">
    <source>
        <dbReference type="ARBA" id="ARBA00023125"/>
    </source>
</evidence>
<feature type="domain" description="HTH merR-type" evidence="5">
    <location>
        <begin position="10"/>
        <end position="79"/>
    </location>
</feature>
<protein>
    <submittedName>
        <fullName evidence="6">MerR family transcriptional regulator</fullName>
    </submittedName>
</protein>
<proteinExistence type="predicted"/>
<keyword evidence="7" id="KW-1185">Reference proteome</keyword>
<dbReference type="Pfam" id="PF13411">
    <property type="entry name" value="MerR_1"/>
    <property type="match status" value="1"/>
</dbReference>
<organism evidence="6 7">
    <name type="scientific">Pelagicoccus enzymogenes</name>
    <dbReference type="NCBI Taxonomy" id="2773457"/>
    <lineage>
        <taxon>Bacteria</taxon>
        <taxon>Pseudomonadati</taxon>
        <taxon>Verrucomicrobiota</taxon>
        <taxon>Opitutia</taxon>
        <taxon>Puniceicoccales</taxon>
        <taxon>Pelagicoccaceae</taxon>
        <taxon>Pelagicoccus</taxon>
    </lineage>
</organism>
<gene>
    <name evidence="6" type="ORF">IEN85_10940</name>
</gene>
<sequence>MIQESDASSGYKIGTAAKMAGISPNTIRTWMRRDYFTTSIETDSGERILSSDDLKRLINLKSLIDLGDSIGQIARLDNETLQKRLAELKSTSESSYANEIPSLTDLEAGFVTPANSVRLSAATPLFWNSKSFDSVETLTSYVENEHNLSIALIDSQGPNPAEKAAIIEFAKRFPEITVVLIFDFMPRGLLKDLAKAQVHLLRWPINSIMLERYLYSLMPSISHPRSRSSVINEPPPRLFNERQLSEIANSLPELECECPRHVSSIITSLGAFEDYSEQCLNASEKDKEIHEYLYNETAKARRIMELALIRLCKEDGIEIPQP</sequence>
<dbReference type="PROSITE" id="PS50937">
    <property type="entry name" value="HTH_MERR_2"/>
    <property type="match status" value="1"/>
</dbReference>
<dbReference type="EMBL" id="JACYFG010000032">
    <property type="protein sequence ID" value="MBD5780005.1"/>
    <property type="molecule type" value="Genomic_DNA"/>
</dbReference>
<dbReference type="PANTHER" id="PTHR30204:SF69">
    <property type="entry name" value="MERR-FAMILY TRANSCRIPTIONAL REGULATOR"/>
    <property type="match status" value="1"/>
</dbReference>
<dbReference type="SMART" id="SM00422">
    <property type="entry name" value="HTH_MERR"/>
    <property type="match status" value="1"/>
</dbReference>
<dbReference type="InterPro" id="IPR009061">
    <property type="entry name" value="DNA-bd_dom_put_sf"/>
</dbReference>
<keyword evidence="3" id="KW-0238">DNA-binding</keyword>
<evidence type="ECO:0000259" key="5">
    <source>
        <dbReference type="PROSITE" id="PS50937"/>
    </source>
</evidence>
<evidence type="ECO:0000256" key="1">
    <source>
        <dbReference type="ARBA" id="ARBA00022491"/>
    </source>
</evidence>
<dbReference type="Proteomes" id="UP000622317">
    <property type="component" value="Unassembled WGS sequence"/>
</dbReference>
<dbReference type="InterPro" id="IPR000551">
    <property type="entry name" value="MerR-type_HTH_dom"/>
</dbReference>
<evidence type="ECO:0000256" key="2">
    <source>
        <dbReference type="ARBA" id="ARBA00023015"/>
    </source>
</evidence>
<name>A0A927FA81_9BACT</name>
<keyword evidence="2" id="KW-0805">Transcription regulation</keyword>
<dbReference type="GO" id="GO:0003700">
    <property type="term" value="F:DNA-binding transcription factor activity"/>
    <property type="evidence" value="ECO:0007669"/>
    <property type="project" value="InterPro"/>
</dbReference>
<dbReference type="GO" id="GO:0003677">
    <property type="term" value="F:DNA binding"/>
    <property type="evidence" value="ECO:0007669"/>
    <property type="project" value="UniProtKB-KW"/>
</dbReference>
<keyword evidence="4" id="KW-0804">Transcription</keyword>
<evidence type="ECO:0000313" key="7">
    <source>
        <dbReference type="Proteomes" id="UP000622317"/>
    </source>
</evidence>
<dbReference type="Gene3D" id="1.10.1660.10">
    <property type="match status" value="1"/>
</dbReference>
<dbReference type="AlphaFoldDB" id="A0A927FA81"/>
<reference evidence="6" key="1">
    <citation type="submission" date="2020-09" db="EMBL/GenBank/DDBJ databases">
        <title>Pelagicoccus enzymogenes sp. nov. with an EPS production, isolated from marine sediment.</title>
        <authorList>
            <person name="Feng X."/>
        </authorList>
    </citation>
    <scope>NUCLEOTIDE SEQUENCE</scope>
    <source>
        <strain evidence="6">NFK12</strain>
    </source>
</reference>
<evidence type="ECO:0000313" key="6">
    <source>
        <dbReference type="EMBL" id="MBD5780005.1"/>
    </source>
</evidence>
<keyword evidence="1" id="KW-0678">Repressor</keyword>
<dbReference type="RefSeq" id="WP_191617124.1">
    <property type="nucleotide sequence ID" value="NZ_JACYFG010000032.1"/>
</dbReference>
<comment type="caution">
    <text evidence="6">The sequence shown here is derived from an EMBL/GenBank/DDBJ whole genome shotgun (WGS) entry which is preliminary data.</text>
</comment>
<dbReference type="SUPFAM" id="SSF46955">
    <property type="entry name" value="Putative DNA-binding domain"/>
    <property type="match status" value="1"/>
</dbReference>
<dbReference type="InterPro" id="IPR047057">
    <property type="entry name" value="MerR_fam"/>
</dbReference>
<dbReference type="PANTHER" id="PTHR30204">
    <property type="entry name" value="REDOX-CYCLING DRUG-SENSING TRANSCRIPTIONAL ACTIVATOR SOXR"/>
    <property type="match status" value="1"/>
</dbReference>
<evidence type="ECO:0000256" key="4">
    <source>
        <dbReference type="ARBA" id="ARBA00023163"/>
    </source>
</evidence>
<accession>A0A927FA81</accession>